<feature type="transmembrane region" description="Helical" evidence="1">
    <location>
        <begin position="52"/>
        <end position="70"/>
    </location>
</feature>
<reference evidence="2" key="1">
    <citation type="submission" date="2021-01" db="EMBL/GenBank/DDBJ databases">
        <title>Rhizobium sp. strain KVB221 16S ribosomal RNA gene Genome sequencing and assembly.</title>
        <authorList>
            <person name="Kang M."/>
        </authorList>
    </citation>
    <scope>NUCLEOTIDE SEQUENCE</scope>
    <source>
        <strain evidence="2">KVB221</strain>
    </source>
</reference>
<dbReference type="RefSeq" id="WP_201651796.1">
    <property type="nucleotide sequence ID" value="NZ_JAEQNC010000001.1"/>
</dbReference>
<sequence length="91" mass="9925">MAAIASVLAGLTFNLVLCFVNTRFMGISDSHVMLMEMAVTGTAFLAALDRRVGLYVFLAIFLTYMFFLFARPTSPKRRGSGKEYLAAGTSS</sequence>
<evidence type="ECO:0000313" key="2">
    <source>
        <dbReference type="EMBL" id="MBL0370532.1"/>
    </source>
</evidence>
<evidence type="ECO:0000256" key="1">
    <source>
        <dbReference type="SAM" id="Phobius"/>
    </source>
</evidence>
<keyword evidence="1" id="KW-0472">Membrane</keyword>
<dbReference type="AlphaFoldDB" id="A0A936YKR8"/>
<protein>
    <submittedName>
        <fullName evidence="2">Uncharacterized protein</fullName>
    </submittedName>
</protein>
<evidence type="ECO:0000313" key="3">
    <source>
        <dbReference type="Proteomes" id="UP000633219"/>
    </source>
</evidence>
<name>A0A936YKR8_9HYPH</name>
<organism evidence="2 3">
    <name type="scientific">Rhizobium setariae</name>
    <dbReference type="NCBI Taxonomy" id="2801340"/>
    <lineage>
        <taxon>Bacteria</taxon>
        <taxon>Pseudomonadati</taxon>
        <taxon>Pseudomonadota</taxon>
        <taxon>Alphaproteobacteria</taxon>
        <taxon>Hyphomicrobiales</taxon>
        <taxon>Rhizobiaceae</taxon>
        <taxon>Rhizobium/Agrobacterium group</taxon>
        <taxon>Rhizobium</taxon>
    </lineage>
</organism>
<dbReference type="EMBL" id="JAEQNC010000001">
    <property type="protein sequence ID" value="MBL0370532.1"/>
    <property type="molecule type" value="Genomic_DNA"/>
</dbReference>
<dbReference type="Proteomes" id="UP000633219">
    <property type="component" value="Unassembled WGS sequence"/>
</dbReference>
<comment type="caution">
    <text evidence="2">The sequence shown here is derived from an EMBL/GenBank/DDBJ whole genome shotgun (WGS) entry which is preliminary data.</text>
</comment>
<proteinExistence type="predicted"/>
<keyword evidence="3" id="KW-1185">Reference proteome</keyword>
<keyword evidence="1" id="KW-0812">Transmembrane</keyword>
<accession>A0A936YKR8</accession>
<gene>
    <name evidence="2" type="ORF">JJB09_00695</name>
</gene>
<keyword evidence="1" id="KW-1133">Transmembrane helix</keyword>